<organism evidence="8 9">
    <name type="scientific">Modicella reniformis</name>
    <dbReference type="NCBI Taxonomy" id="1440133"/>
    <lineage>
        <taxon>Eukaryota</taxon>
        <taxon>Fungi</taxon>
        <taxon>Fungi incertae sedis</taxon>
        <taxon>Mucoromycota</taxon>
        <taxon>Mortierellomycotina</taxon>
        <taxon>Mortierellomycetes</taxon>
        <taxon>Mortierellales</taxon>
        <taxon>Mortierellaceae</taxon>
        <taxon>Modicella</taxon>
    </lineage>
</organism>
<dbReference type="Gene3D" id="3.30.160.60">
    <property type="entry name" value="Classic Zinc Finger"/>
    <property type="match status" value="2"/>
</dbReference>
<proteinExistence type="predicted"/>
<dbReference type="SMART" id="SM00355">
    <property type="entry name" value="ZnF_C2H2"/>
    <property type="match status" value="2"/>
</dbReference>
<comment type="caution">
    <text evidence="8">The sequence shown here is derived from an EMBL/GenBank/DDBJ whole genome shotgun (WGS) entry which is preliminary data.</text>
</comment>
<dbReference type="OrthoDB" id="6365676at2759"/>
<dbReference type="InterPro" id="IPR036236">
    <property type="entry name" value="Znf_C2H2_sf"/>
</dbReference>
<keyword evidence="4" id="KW-0862">Zinc</keyword>
<reference evidence="8" key="1">
    <citation type="journal article" date="2020" name="Fungal Divers.">
        <title>Resolving the Mortierellaceae phylogeny through synthesis of multi-gene phylogenetics and phylogenomics.</title>
        <authorList>
            <person name="Vandepol N."/>
            <person name="Liber J."/>
            <person name="Desiro A."/>
            <person name="Na H."/>
            <person name="Kennedy M."/>
            <person name="Barry K."/>
            <person name="Grigoriev I.V."/>
            <person name="Miller A.N."/>
            <person name="O'Donnell K."/>
            <person name="Stajich J.E."/>
            <person name="Bonito G."/>
        </authorList>
    </citation>
    <scope>NUCLEOTIDE SEQUENCE</scope>
    <source>
        <strain evidence="8">MES-2147</strain>
    </source>
</reference>
<feature type="domain" description="C2H2-type" evidence="7">
    <location>
        <begin position="25"/>
        <end position="54"/>
    </location>
</feature>
<accession>A0A9P6MLR5</accession>
<feature type="compositionally biased region" description="Gly residues" evidence="6">
    <location>
        <begin position="1"/>
        <end position="12"/>
    </location>
</feature>
<dbReference type="PANTHER" id="PTHR23235:SF120">
    <property type="entry name" value="KRUPPEL-LIKE FACTOR 15"/>
    <property type="match status" value="1"/>
</dbReference>
<keyword evidence="3 5" id="KW-0863">Zinc-finger</keyword>
<dbReference type="AlphaFoldDB" id="A0A9P6MLR5"/>
<dbReference type="GO" id="GO:0000978">
    <property type="term" value="F:RNA polymerase II cis-regulatory region sequence-specific DNA binding"/>
    <property type="evidence" value="ECO:0007669"/>
    <property type="project" value="TreeGrafter"/>
</dbReference>
<feature type="domain" description="C2H2-type" evidence="7">
    <location>
        <begin position="55"/>
        <end position="84"/>
    </location>
</feature>
<dbReference type="PANTHER" id="PTHR23235">
    <property type="entry name" value="KRUEPPEL-LIKE TRANSCRIPTION FACTOR"/>
    <property type="match status" value="1"/>
</dbReference>
<keyword evidence="2" id="KW-0677">Repeat</keyword>
<evidence type="ECO:0000256" key="1">
    <source>
        <dbReference type="ARBA" id="ARBA00022723"/>
    </source>
</evidence>
<evidence type="ECO:0000256" key="2">
    <source>
        <dbReference type="ARBA" id="ARBA00022737"/>
    </source>
</evidence>
<dbReference type="GO" id="GO:0008270">
    <property type="term" value="F:zinc ion binding"/>
    <property type="evidence" value="ECO:0007669"/>
    <property type="project" value="UniProtKB-KW"/>
</dbReference>
<dbReference type="Pfam" id="PF00096">
    <property type="entry name" value="zf-C2H2"/>
    <property type="match status" value="2"/>
</dbReference>
<keyword evidence="1" id="KW-0479">Metal-binding</keyword>
<dbReference type="GO" id="GO:0000981">
    <property type="term" value="F:DNA-binding transcription factor activity, RNA polymerase II-specific"/>
    <property type="evidence" value="ECO:0007669"/>
    <property type="project" value="TreeGrafter"/>
</dbReference>
<dbReference type="PROSITE" id="PS00028">
    <property type="entry name" value="ZINC_FINGER_C2H2_1"/>
    <property type="match status" value="2"/>
</dbReference>
<dbReference type="FunFam" id="3.30.160.60:FF:000125">
    <property type="entry name" value="Putative zinc finger protein 143"/>
    <property type="match status" value="1"/>
</dbReference>
<dbReference type="SUPFAM" id="SSF57667">
    <property type="entry name" value="beta-beta-alpha zinc fingers"/>
    <property type="match status" value="2"/>
</dbReference>
<evidence type="ECO:0000313" key="8">
    <source>
        <dbReference type="EMBL" id="KAG0006652.1"/>
    </source>
</evidence>
<sequence>RIAMIGSGGGNGTRSRGMSSSAKNHGCGVPGCLKRFKRLEHLKRHIKTHTLERPFACQAAGCNKRFSRSDNLSQHIKTHQRQLMSKAHWKQPM</sequence>
<evidence type="ECO:0000256" key="6">
    <source>
        <dbReference type="SAM" id="MobiDB-lite"/>
    </source>
</evidence>
<dbReference type="InterPro" id="IPR013087">
    <property type="entry name" value="Znf_C2H2_type"/>
</dbReference>
<evidence type="ECO:0000313" key="9">
    <source>
        <dbReference type="Proteomes" id="UP000749646"/>
    </source>
</evidence>
<gene>
    <name evidence="8" type="ORF">BGZ65_005616</name>
</gene>
<feature type="non-terminal residue" evidence="8">
    <location>
        <position position="93"/>
    </location>
</feature>
<name>A0A9P6MLR5_9FUNG</name>
<dbReference type="PROSITE" id="PS50157">
    <property type="entry name" value="ZINC_FINGER_C2H2_2"/>
    <property type="match status" value="2"/>
</dbReference>
<evidence type="ECO:0000256" key="4">
    <source>
        <dbReference type="ARBA" id="ARBA00022833"/>
    </source>
</evidence>
<dbReference type="EMBL" id="JAAAHW010000080">
    <property type="protein sequence ID" value="KAG0006652.1"/>
    <property type="molecule type" value="Genomic_DNA"/>
</dbReference>
<evidence type="ECO:0000256" key="5">
    <source>
        <dbReference type="PROSITE-ProRule" id="PRU00042"/>
    </source>
</evidence>
<keyword evidence="9" id="KW-1185">Reference proteome</keyword>
<protein>
    <recommendedName>
        <fullName evidence="7">C2H2-type domain-containing protein</fullName>
    </recommendedName>
</protein>
<evidence type="ECO:0000259" key="7">
    <source>
        <dbReference type="PROSITE" id="PS50157"/>
    </source>
</evidence>
<feature type="region of interest" description="Disordered" evidence="6">
    <location>
        <begin position="1"/>
        <end position="27"/>
    </location>
</feature>
<dbReference type="Proteomes" id="UP000749646">
    <property type="component" value="Unassembled WGS sequence"/>
</dbReference>
<evidence type="ECO:0000256" key="3">
    <source>
        <dbReference type="ARBA" id="ARBA00022771"/>
    </source>
</evidence>